<dbReference type="EMBL" id="CP046072">
    <property type="protein sequence ID" value="QSZ40576.1"/>
    <property type="molecule type" value="Genomic_DNA"/>
</dbReference>
<dbReference type="RefSeq" id="WP_207561854.1">
    <property type="nucleotide sequence ID" value="NZ_CP046072.1"/>
</dbReference>
<keyword evidence="3" id="KW-1185">Reference proteome</keyword>
<reference evidence="2" key="1">
    <citation type="submission" date="2019-11" db="EMBL/GenBank/DDBJ databases">
        <authorList>
            <person name="Kojima H."/>
        </authorList>
    </citation>
    <scope>NUCLEOTIDE SEQUENCE</scope>
    <source>
        <strain evidence="2">H1576</strain>
    </source>
</reference>
<dbReference type="Proteomes" id="UP000671852">
    <property type="component" value="Chromosome"/>
</dbReference>
<reference evidence="2" key="2">
    <citation type="submission" date="2021-04" db="EMBL/GenBank/DDBJ databases">
        <title>Isolation and characterization of a novel species of the genus Sulfurimonas.</title>
        <authorList>
            <person name="Fukui M."/>
        </authorList>
    </citation>
    <scope>NUCLEOTIDE SEQUENCE</scope>
    <source>
        <strain evidence="2">H1576</strain>
    </source>
</reference>
<proteinExistence type="predicted"/>
<gene>
    <name evidence="2" type="ORF">GJV85_00065</name>
</gene>
<evidence type="ECO:0000313" key="2">
    <source>
        <dbReference type="EMBL" id="QSZ40576.1"/>
    </source>
</evidence>
<dbReference type="KEGG" id="saqt:GJV85_00065"/>
<feature type="chain" id="PRO_5037009368" description="DUF1104 domain-containing protein" evidence="1">
    <location>
        <begin position="19"/>
        <end position="119"/>
    </location>
</feature>
<protein>
    <recommendedName>
        <fullName evidence="4">DUF1104 domain-containing protein</fullName>
    </recommendedName>
</protein>
<evidence type="ECO:0000256" key="1">
    <source>
        <dbReference type="SAM" id="SignalP"/>
    </source>
</evidence>
<evidence type="ECO:0000313" key="3">
    <source>
        <dbReference type="Proteomes" id="UP000671852"/>
    </source>
</evidence>
<name>A0A975AXT5_9BACT</name>
<evidence type="ECO:0008006" key="4">
    <source>
        <dbReference type="Google" id="ProtNLM"/>
    </source>
</evidence>
<organism evidence="2 3">
    <name type="scientific">Sulfurimonas aquatica</name>
    <dbReference type="NCBI Taxonomy" id="2672570"/>
    <lineage>
        <taxon>Bacteria</taxon>
        <taxon>Pseudomonadati</taxon>
        <taxon>Campylobacterota</taxon>
        <taxon>Epsilonproteobacteria</taxon>
        <taxon>Campylobacterales</taxon>
        <taxon>Sulfurimonadaceae</taxon>
        <taxon>Sulfurimonas</taxon>
    </lineage>
</organism>
<accession>A0A975AXT5</accession>
<sequence>MKTLTFISFFLLATNVFALSMESLRQSERYATLAEFKELHTQRTITNKQNRRLKYKKSTTMNHDTFFKAQNRTRLLENSPTNHSTGEYQAKAKMKLDTFQERISPNISIDARPPGRGNH</sequence>
<dbReference type="AlphaFoldDB" id="A0A975AXT5"/>
<feature type="signal peptide" evidence="1">
    <location>
        <begin position="1"/>
        <end position="18"/>
    </location>
</feature>
<keyword evidence="1" id="KW-0732">Signal</keyword>